<dbReference type="GO" id="GO:0006617">
    <property type="term" value="P:SRP-dependent cotranslational protein targeting to membrane, signal sequence recognition"/>
    <property type="evidence" value="ECO:0000318"/>
    <property type="project" value="GO_Central"/>
</dbReference>
<dbReference type="HOGENOM" id="CLU_064201_2_0_1"/>
<feature type="compositionally biased region" description="Polar residues" evidence="10">
    <location>
        <begin position="123"/>
        <end position="142"/>
    </location>
</feature>
<dbReference type="STRING" id="6412.T1EH97"/>
<keyword evidence="8" id="KW-0687">Ribonucleoprotein</keyword>
<gene>
    <name evidence="12" type="primary">20195947</name>
    <name evidence="11" type="ORF">HELRODRAFT_126387</name>
</gene>
<evidence type="ECO:0000256" key="3">
    <source>
        <dbReference type="ARBA" id="ARBA00008910"/>
    </source>
</evidence>
<dbReference type="CTD" id="20195947"/>
<dbReference type="GO" id="GO:0005786">
    <property type="term" value="C:signal recognition particle, endoplasmic reticulum targeting"/>
    <property type="evidence" value="ECO:0000318"/>
    <property type="project" value="GO_Central"/>
</dbReference>
<evidence type="ECO:0000256" key="2">
    <source>
        <dbReference type="ARBA" id="ARBA00004604"/>
    </source>
</evidence>
<keyword evidence="4" id="KW-0963">Cytoplasm</keyword>
<dbReference type="RefSeq" id="XP_009009688.1">
    <property type="nucleotide sequence ID" value="XM_009011440.1"/>
</dbReference>
<keyword evidence="7" id="KW-0539">Nucleus</keyword>
<keyword evidence="5" id="KW-0694">RNA-binding</keyword>
<evidence type="ECO:0000256" key="4">
    <source>
        <dbReference type="ARBA" id="ARBA00022490"/>
    </source>
</evidence>
<dbReference type="eggNOG" id="KOG3198">
    <property type="taxonomic scope" value="Eukaryota"/>
</dbReference>
<comment type="similarity">
    <text evidence="3">Belongs to the SRP19 family.</text>
</comment>
<dbReference type="InParanoid" id="T1EH97"/>
<evidence type="ECO:0000256" key="7">
    <source>
        <dbReference type="ARBA" id="ARBA00023242"/>
    </source>
</evidence>
<dbReference type="AlphaFoldDB" id="T1EH97"/>
<evidence type="ECO:0000313" key="11">
    <source>
        <dbReference type="EMBL" id="ESO12968.1"/>
    </source>
</evidence>
<sequence length="153" mass="17140">ATSANALRPWNPNYNHADRERWLCIYPVYLNGKKTVAEGRRVPKTKAVDNPTASEIRDVLSALGLPIMMEDKVHPRERDRNAKGRVRVQLKNENNVPLNPQFTNKYGVLEHVCQMIPKLKTRTQNPSSLISQPTQAGQSNSATGGGKKNKGKR</sequence>
<evidence type="ECO:0000256" key="9">
    <source>
        <dbReference type="ARBA" id="ARBA00045518"/>
    </source>
</evidence>
<dbReference type="FunFam" id="3.30.56.30:FF:000002">
    <property type="entry name" value="Signal recognition particle 19kDa"/>
    <property type="match status" value="1"/>
</dbReference>
<keyword evidence="6" id="KW-0733">Signal recognition particle</keyword>
<reference evidence="11 13" key="2">
    <citation type="journal article" date="2013" name="Nature">
        <title>Insights into bilaterian evolution from three spiralian genomes.</title>
        <authorList>
            <person name="Simakov O."/>
            <person name="Marletaz F."/>
            <person name="Cho S.J."/>
            <person name="Edsinger-Gonzales E."/>
            <person name="Havlak P."/>
            <person name="Hellsten U."/>
            <person name="Kuo D.H."/>
            <person name="Larsson T."/>
            <person name="Lv J."/>
            <person name="Arendt D."/>
            <person name="Savage R."/>
            <person name="Osoegawa K."/>
            <person name="de Jong P."/>
            <person name="Grimwood J."/>
            <person name="Chapman J.A."/>
            <person name="Shapiro H."/>
            <person name="Aerts A."/>
            <person name="Otillar R.P."/>
            <person name="Terry A.Y."/>
            <person name="Boore J.L."/>
            <person name="Grigoriev I.V."/>
            <person name="Lindberg D.R."/>
            <person name="Seaver E.C."/>
            <person name="Weisblat D.A."/>
            <person name="Putnam N.H."/>
            <person name="Rokhsar D.S."/>
        </authorList>
    </citation>
    <scope>NUCLEOTIDE SEQUENCE</scope>
</reference>
<keyword evidence="13" id="KW-1185">Reference proteome</keyword>
<dbReference type="InterPro" id="IPR036521">
    <property type="entry name" value="SRP19-like_sf"/>
</dbReference>
<protein>
    <recommendedName>
        <fullName evidence="14">Signal recognition particle 19 kDa protein</fullName>
    </recommendedName>
</protein>
<organism evidence="12 13">
    <name type="scientific">Helobdella robusta</name>
    <name type="common">Californian leech</name>
    <dbReference type="NCBI Taxonomy" id="6412"/>
    <lineage>
        <taxon>Eukaryota</taxon>
        <taxon>Metazoa</taxon>
        <taxon>Spiralia</taxon>
        <taxon>Lophotrochozoa</taxon>
        <taxon>Annelida</taxon>
        <taxon>Clitellata</taxon>
        <taxon>Hirudinea</taxon>
        <taxon>Rhynchobdellida</taxon>
        <taxon>Glossiphoniidae</taxon>
        <taxon>Helobdella</taxon>
    </lineage>
</organism>
<comment type="subcellular location">
    <subcellularLocation>
        <location evidence="1">Cytoplasm</location>
    </subcellularLocation>
    <subcellularLocation>
        <location evidence="2">Nucleus</location>
        <location evidence="2">Nucleolus</location>
    </subcellularLocation>
</comment>
<evidence type="ECO:0000313" key="12">
    <source>
        <dbReference type="EnsemblMetazoa" id="HelroP126387"/>
    </source>
</evidence>
<dbReference type="EMBL" id="AMQM01000275">
    <property type="status" value="NOT_ANNOTATED_CDS"/>
    <property type="molecule type" value="Genomic_DNA"/>
</dbReference>
<dbReference type="Gene3D" id="3.30.56.30">
    <property type="entry name" value="Signal recognition particle, SRP19-like subunit"/>
    <property type="match status" value="1"/>
</dbReference>
<accession>T1EH97</accession>
<dbReference type="EMBL" id="KB095811">
    <property type="protein sequence ID" value="ESO12968.1"/>
    <property type="molecule type" value="Genomic_DNA"/>
</dbReference>
<dbReference type="GeneID" id="20195947"/>
<evidence type="ECO:0000256" key="10">
    <source>
        <dbReference type="SAM" id="MobiDB-lite"/>
    </source>
</evidence>
<dbReference type="PANTHER" id="PTHR17453:SF0">
    <property type="entry name" value="SIGNAL RECOGNITION PARTICLE 19 KDA PROTEIN"/>
    <property type="match status" value="1"/>
</dbReference>
<dbReference type="Proteomes" id="UP000015101">
    <property type="component" value="Unassembled WGS sequence"/>
</dbReference>
<dbReference type="OrthoDB" id="2190947at2759"/>
<dbReference type="PANTHER" id="PTHR17453">
    <property type="entry name" value="SIGNAL RECOGNITION PARTICLE 19 KD PROTEIN"/>
    <property type="match status" value="1"/>
</dbReference>
<dbReference type="FunCoup" id="T1EH97">
    <property type="interactions" value="1218"/>
</dbReference>
<evidence type="ECO:0000313" key="13">
    <source>
        <dbReference type="Proteomes" id="UP000015101"/>
    </source>
</evidence>
<evidence type="ECO:0000256" key="1">
    <source>
        <dbReference type="ARBA" id="ARBA00004496"/>
    </source>
</evidence>
<evidence type="ECO:0000256" key="6">
    <source>
        <dbReference type="ARBA" id="ARBA00023135"/>
    </source>
</evidence>
<dbReference type="GO" id="GO:0008312">
    <property type="term" value="F:7S RNA binding"/>
    <property type="evidence" value="ECO:0000318"/>
    <property type="project" value="GO_Central"/>
</dbReference>
<evidence type="ECO:0000256" key="5">
    <source>
        <dbReference type="ARBA" id="ARBA00022884"/>
    </source>
</evidence>
<dbReference type="InterPro" id="IPR002778">
    <property type="entry name" value="Signal_recog_particle_SRP19"/>
</dbReference>
<reference evidence="12" key="3">
    <citation type="submission" date="2015-06" db="UniProtKB">
        <authorList>
            <consortium name="EnsemblMetazoa"/>
        </authorList>
    </citation>
    <scope>IDENTIFICATION</scope>
</reference>
<dbReference type="Pfam" id="PF01922">
    <property type="entry name" value="SRP19"/>
    <property type="match status" value="1"/>
</dbReference>
<proteinExistence type="inferred from homology"/>
<comment type="function">
    <text evidence="9">Component of the signal recognition particle (SRP) complex, a ribonucleoprotein complex that mediates the cotranslational targeting of secretory and membrane proteins to the endoplasmic reticulum (ER). Binds directly to 7SL RNA. Mediates binding of SRP54 to the SRP complex.</text>
</comment>
<evidence type="ECO:0008006" key="14">
    <source>
        <dbReference type="Google" id="ProtNLM"/>
    </source>
</evidence>
<feature type="region of interest" description="Disordered" evidence="10">
    <location>
        <begin position="123"/>
        <end position="153"/>
    </location>
</feature>
<dbReference type="KEGG" id="hro:HELRODRAFT_126387"/>
<reference evidence="13" key="1">
    <citation type="submission" date="2012-12" db="EMBL/GenBank/DDBJ databases">
        <authorList>
            <person name="Hellsten U."/>
            <person name="Grimwood J."/>
            <person name="Chapman J.A."/>
            <person name="Shapiro H."/>
            <person name="Aerts A."/>
            <person name="Otillar R.P."/>
            <person name="Terry A.Y."/>
            <person name="Boore J.L."/>
            <person name="Simakov O."/>
            <person name="Marletaz F."/>
            <person name="Cho S.-J."/>
            <person name="Edsinger-Gonzales E."/>
            <person name="Havlak P."/>
            <person name="Kuo D.-H."/>
            <person name="Larsson T."/>
            <person name="Lv J."/>
            <person name="Arendt D."/>
            <person name="Savage R."/>
            <person name="Osoegawa K."/>
            <person name="de Jong P."/>
            <person name="Lindberg D.R."/>
            <person name="Seaver E.C."/>
            <person name="Weisblat D.A."/>
            <person name="Putnam N.H."/>
            <person name="Grigoriev I.V."/>
            <person name="Rokhsar D.S."/>
        </authorList>
    </citation>
    <scope>NUCLEOTIDE SEQUENCE</scope>
</reference>
<dbReference type="OMA" id="QMERWIC"/>
<dbReference type="EnsemblMetazoa" id="HelroT126387">
    <property type="protein sequence ID" value="HelroP126387"/>
    <property type="gene ID" value="HelroG126387"/>
</dbReference>
<evidence type="ECO:0000256" key="8">
    <source>
        <dbReference type="ARBA" id="ARBA00023274"/>
    </source>
</evidence>
<name>T1EH97_HELRO</name>
<dbReference type="SUPFAM" id="SSF69695">
    <property type="entry name" value="SRP19"/>
    <property type="match status" value="1"/>
</dbReference>
<dbReference type="GO" id="GO:0005730">
    <property type="term" value="C:nucleolus"/>
    <property type="evidence" value="ECO:0007669"/>
    <property type="project" value="UniProtKB-SubCell"/>
</dbReference>